<accession>A0A1I1I4P2</accession>
<dbReference type="PANTHER" id="PTHR43309">
    <property type="entry name" value="5-OXOPROLINASE SUBUNIT C"/>
    <property type="match status" value="1"/>
</dbReference>
<evidence type="ECO:0000259" key="4">
    <source>
        <dbReference type="SMART" id="SM00797"/>
    </source>
</evidence>
<dbReference type="Proteomes" id="UP000199438">
    <property type="component" value="Unassembled WGS sequence"/>
</dbReference>
<dbReference type="InterPro" id="IPR029000">
    <property type="entry name" value="Cyclophilin-like_dom_sf"/>
</dbReference>
<keyword evidence="6" id="KW-1185">Reference proteome</keyword>
<dbReference type="GO" id="GO:0005524">
    <property type="term" value="F:ATP binding"/>
    <property type="evidence" value="ECO:0007669"/>
    <property type="project" value="UniProtKB-KW"/>
</dbReference>
<dbReference type="STRING" id="1334022.SAMN04487907_103283"/>
<dbReference type="Pfam" id="PF02626">
    <property type="entry name" value="CT_A_B"/>
    <property type="match status" value="1"/>
</dbReference>
<dbReference type="OrthoDB" id="9782422at2"/>
<dbReference type="Gene3D" id="2.40.100.10">
    <property type="entry name" value="Cyclophilin-like"/>
    <property type="match status" value="1"/>
</dbReference>
<dbReference type="PANTHER" id="PTHR43309:SF5">
    <property type="entry name" value="5-OXOPROLINASE SUBUNIT C"/>
    <property type="match status" value="1"/>
</dbReference>
<proteinExistence type="predicted"/>
<protein>
    <submittedName>
        <fullName evidence="5">Biotin-dependent carboxylase uncharacterized domain-containing protein</fullName>
    </submittedName>
</protein>
<evidence type="ECO:0000313" key="6">
    <source>
        <dbReference type="Proteomes" id="UP000199438"/>
    </source>
</evidence>
<feature type="domain" description="Carboxyltransferase" evidence="4">
    <location>
        <begin position="25"/>
        <end position="286"/>
    </location>
</feature>
<dbReference type="InterPro" id="IPR052708">
    <property type="entry name" value="PxpC"/>
</dbReference>
<keyword evidence="3" id="KW-0067">ATP-binding</keyword>
<dbReference type="SMART" id="SM00797">
    <property type="entry name" value="AHS2"/>
    <property type="match status" value="1"/>
</dbReference>
<evidence type="ECO:0000256" key="3">
    <source>
        <dbReference type="ARBA" id="ARBA00022840"/>
    </source>
</evidence>
<dbReference type="EMBL" id="FOKV01000003">
    <property type="protein sequence ID" value="SFC31015.1"/>
    <property type="molecule type" value="Genomic_DNA"/>
</dbReference>
<name>A0A1I1I4P2_9FLAO</name>
<evidence type="ECO:0000256" key="2">
    <source>
        <dbReference type="ARBA" id="ARBA00022801"/>
    </source>
</evidence>
<keyword evidence="2" id="KW-0378">Hydrolase</keyword>
<gene>
    <name evidence="5" type="ORF">SAMN04487907_103283</name>
</gene>
<evidence type="ECO:0000313" key="5">
    <source>
        <dbReference type="EMBL" id="SFC31015.1"/>
    </source>
</evidence>
<dbReference type="GO" id="GO:0016787">
    <property type="term" value="F:hydrolase activity"/>
    <property type="evidence" value="ECO:0007669"/>
    <property type="project" value="UniProtKB-KW"/>
</dbReference>
<reference evidence="6" key="1">
    <citation type="submission" date="2016-10" db="EMBL/GenBank/DDBJ databases">
        <authorList>
            <person name="Varghese N."/>
            <person name="Submissions S."/>
        </authorList>
    </citation>
    <scope>NUCLEOTIDE SEQUENCE [LARGE SCALE GENOMIC DNA]</scope>
    <source>
        <strain evidence="6">DSM 24499</strain>
    </source>
</reference>
<evidence type="ECO:0000256" key="1">
    <source>
        <dbReference type="ARBA" id="ARBA00022741"/>
    </source>
</evidence>
<keyword evidence="1" id="KW-0547">Nucleotide-binding</keyword>
<dbReference type="AlphaFoldDB" id="A0A1I1I4P2"/>
<organism evidence="5 6">
    <name type="scientific">Zunongwangia mangrovi</name>
    <dbReference type="NCBI Taxonomy" id="1334022"/>
    <lineage>
        <taxon>Bacteria</taxon>
        <taxon>Pseudomonadati</taxon>
        <taxon>Bacteroidota</taxon>
        <taxon>Flavobacteriia</taxon>
        <taxon>Flavobacteriales</taxon>
        <taxon>Flavobacteriaceae</taxon>
        <taxon>Zunongwangia</taxon>
    </lineage>
</organism>
<dbReference type="InterPro" id="IPR003778">
    <property type="entry name" value="CT_A_B"/>
</dbReference>
<sequence>MGKMKVLQSGLFSSIQDYGRFGNMKYGVPASGVMDRYAARTANLMLRNDANDAVLEITMMGPKLEFTAATKIVISGANLSPKLNTEEIENNEIIEISEGDILSFGRKILGCRTYLAISGGFSTEEVLGSKSWYDGITEHQKLEKGMEIPFTEDAANKIETFAALKFNDDYLRSTVVEVYKGPEFEFLSEEHKSKLETLDFSIDQNNNRMAIQLQEELPNELEPIITGPVVPGTVQLTPSGKLIILMRDCQTTGGYPRVLQLTDKGLRTMAQKLTNEEVRFYLTKPL</sequence>